<dbReference type="Proteomes" id="UP000215188">
    <property type="component" value="Unassembled WGS sequence"/>
</dbReference>
<dbReference type="RefSeq" id="WP_089516471.1">
    <property type="nucleotide sequence ID" value="NZ_NJGG01000003.1"/>
</dbReference>
<evidence type="ECO:0000256" key="11">
    <source>
        <dbReference type="ARBA" id="ARBA00030894"/>
    </source>
</evidence>
<dbReference type="AlphaFoldDB" id="A0A229FQX2"/>
<evidence type="ECO:0000256" key="14">
    <source>
        <dbReference type="HAMAP-Rule" id="MF_00063"/>
    </source>
</evidence>
<dbReference type="GO" id="GO:0005737">
    <property type="term" value="C:cytoplasm"/>
    <property type="evidence" value="ECO:0007669"/>
    <property type="project" value="UniProtKB-SubCell"/>
</dbReference>
<keyword evidence="2 14" id="KW-0963">Cytoplasm</keyword>
<dbReference type="GO" id="GO:0019344">
    <property type="term" value="P:cysteine biosynthetic process"/>
    <property type="evidence" value="ECO:0007669"/>
    <property type="project" value="InterPro"/>
</dbReference>
<evidence type="ECO:0000256" key="7">
    <source>
        <dbReference type="ARBA" id="ARBA00024298"/>
    </source>
</evidence>
<dbReference type="SUPFAM" id="SSF52402">
    <property type="entry name" value="Adenine nucleotide alpha hydrolases-like"/>
    <property type="match status" value="1"/>
</dbReference>
<dbReference type="GO" id="GO:0043866">
    <property type="term" value="F:adenylyl-sulfate reductase (thioredoxin) activity"/>
    <property type="evidence" value="ECO:0007669"/>
    <property type="project" value="UniProtKB-EC"/>
</dbReference>
<dbReference type="InterPro" id="IPR011798">
    <property type="entry name" value="APS_reductase"/>
</dbReference>
<name>A0A229FQX2_9BURK</name>
<dbReference type="InterPro" id="IPR002500">
    <property type="entry name" value="PAPS_reduct_dom"/>
</dbReference>
<comment type="cofactor">
    <cofactor evidence="14">
        <name>[4Fe-4S] cluster</name>
        <dbReference type="ChEBI" id="CHEBI:49883"/>
    </cofactor>
    <text evidence="14">Binds 1 [4Fe-4S] cluster per subunit.</text>
</comment>
<evidence type="ECO:0000256" key="4">
    <source>
        <dbReference type="ARBA" id="ARBA00023002"/>
    </source>
</evidence>
<sequence>MSSNSHLWQIPKVELPESHLSKLQNNLEERLTIISSQFSDVRFATSLAAEDMAVTDGIAKSAKSIHIFTLFTGRLHAETVEMKKTVESHYGLSIDAVEPQAQDIQAFIAQHGLNGFYDSEEAKKNCCYVRKVKPLELSLNGADAWITGLRRSQSVTRNELAFQELDEVRGIPKFNPIFDWTDDELWAYLAWQKVPLHPLHQKGYPSIGCEPCTRAIRADDDLRAGRWWWLNKESKECGLHLK</sequence>
<dbReference type="HAMAP" id="MF_00063">
    <property type="entry name" value="CysH"/>
    <property type="match status" value="1"/>
</dbReference>
<protein>
    <recommendedName>
        <fullName evidence="10 14">Adenosine 5'-phosphosulfate reductase</fullName>
        <shortName evidence="14">APS reductase</shortName>
        <ecNumber evidence="9 14">1.8.4.10</ecNumber>
    </recommendedName>
    <alternativeName>
        <fullName evidence="12 14">5'-adenylylsulfate reductase</fullName>
    </alternativeName>
    <alternativeName>
        <fullName evidence="11 14">Thioredoxin-dependent 5'-adenylylsulfate reductase</fullName>
    </alternativeName>
</protein>
<comment type="pathway">
    <text evidence="8 14">Sulfur metabolism; hydrogen sulfide biosynthesis; sulfite from sulfate.</text>
</comment>
<evidence type="ECO:0000259" key="15">
    <source>
        <dbReference type="Pfam" id="PF01507"/>
    </source>
</evidence>
<dbReference type="GO" id="GO:0004604">
    <property type="term" value="F:phosphoadenylyl-sulfate reductase (thioredoxin) activity"/>
    <property type="evidence" value="ECO:0007669"/>
    <property type="project" value="UniProtKB-UniRule"/>
</dbReference>
<dbReference type="GO" id="GO:0070814">
    <property type="term" value="P:hydrogen sulfide biosynthetic process"/>
    <property type="evidence" value="ECO:0007669"/>
    <property type="project" value="UniProtKB-UniRule"/>
</dbReference>
<evidence type="ECO:0000256" key="3">
    <source>
        <dbReference type="ARBA" id="ARBA00022723"/>
    </source>
</evidence>
<evidence type="ECO:0000313" key="17">
    <source>
        <dbReference type="Proteomes" id="UP000215188"/>
    </source>
</evidence>
<comment type="function">
    <text evidence="7 14">Catalyzes the formation of sulfite from adenosine 5'-phosphosulfate (APS) using thioredoxin as an electron donor.</text>
</comment>
<dbReference type="EMBL" id="NJGG01000003">
    <property type="protein sequence ID" value="OXL14427.1"/>
    <property type="molecule type" value="Genomic_DNA"/>
</dbReference>
<dbReference type="InterPro" id="IPR014729">
    <property type="entry name" value="Rossmann-like_a/b/a_fold"/>
</dbReference>
<feature type="binding site" evidence="14">
    <location>
        <position position="127"/>
    </location>
    <ligand>
        <name>[4Fe-4S] cluster</name>
        <dbReference type="ChEBI" id="CHEBI:49883"/>
    </ligand>
</feature>
<evidence type="ECO:0000256" key="6">
    <source>
        <dbReference type="ARBA" id="ARBA00023014"/>
    </source>
</evidence>
<dbReference type="NCBIfam" id="NF002537">
    <property type="entry name" value="PRK02090.1"/>
    <property type="match status" value="1"/>
</dbReference>
<dbReference type="GO" id="GO:0051539">
    <property type="term" value="F:4 iron, 4 sulfur cluster binding"/>
    <property type="evidence" value="ECO:0007669"/>
    <property type="project" value="UniProtKB-UniRule"/>
</dbReference>
<comment type="caution">
    <text evidence="16">The sequence shown here is derived from an EMBL/GenBank/DDBJ whole genome shotgun (WGS) entry which is preliminary data.</text>
</comment>
<dbReference type="GO" id="GO:0019379">
    <property type="term" value="P:sulfate assimilation, phosphoadenylyl sulfate reduction by phosphoadenylyl-sulfate reductase (thioredoxin)"/>
    <property type="evidence" value="ECO:0007669"/>
    <property type="project" value="UniProtKB-UniRule"/>
</dbReference>
<proteinExistence type="inferred from homology"/>
<feature type="binding site" evidence="14">
    <location>
        <position position="209"/>
    </location>
    <ligand>
        <name>[4Fe-4S] cluster</name>
        <dbReference type="ChEBI" id="CHEBI:49883"/>
    </ligand>
</feature>
<evidence type="ECO:0000256" key="13">
    <source>
        <dbReference type="ARBA" id="ARBA00048441"/>
    </source>
</evidence>
<evidence type="ECO:0000256" key="10">
    <source>
        <dbReference type="ARBA" id="ARBA00029514"/>
    </source>
</evidence>
<dbReference type="NCBIfam" id="TIGR02055">
    <property type="entry name" value="APS_reductase"/>
    <property type="match status" value="1"/>
</dbReference>
<feature type="binding site" evidence="14">
    <location>
        <position position="126"/>
    </location>
    <ligand>
        <name>[4Fe-4S] cluster</name>
        <dbReference type="ChEBI" id="CHEBI:49883"/>
    </ligand>
</feature>
<feature type="active site" description="Nucleophile; cysteine thiosulfonate intermediate" evidence="14">
    <location>
        <position position="237"/>
    </location>
</feature>
<keyword evidence="17" id="KW-1185">Reference proteome</keyword>
<accession>A0A229FQX2</accession>
<dbReference type="EC" id="1.8.4.10" evidence="9 14"/>
<dbReference type="GO" id="GO:0046872">
    <property type="term" value="F:metal ion binding"/>
    <property type="evidence" value="ECO:0007669"/>
    <property type="project" value="UniProtKB-KW"/>
</dbReference>
<evidence type="ECO:0000256" key="9">
    <source>
        <dbReference type="ARBA" id="ARBA00024386"/>
    </source>
</evidence>
<organism evidence="16 17">
    <name type="scientific">Polynucleobacter cosmopolitanus</name>
    <dbReference type="NCBI Taxonomy" id="351345"/>
    <lineage>
        <taxon>Bacteria</taxon>
        <taxon>Pseudomonadati</taxon>
        <taxon>Pseudomonadota</taxon>
        <taxon>Betaproteobacteria</taxon>
        <taxon>Burkholderiales</taxon>
        <taxon>Burkholderiaceae</taxon>
        <taxon>Polynucleobacter</taxon>
    </lineage>
</organism>
<evidence type="ECO:0000256" key="8">
    <source>
        <dbReference type="ARBA" id="ARBA00024327"/>
    </source>
</evidence>
<feature type="binding site" evidence="14">
    <location>
        <position position="212"/>
    </location>
    <ligand>
        <name>[4Fe-4S] cluster</name>
        <dbReference type="ChEBI" id="CHEBI:49883"/>
    </ligand>
</feature>
<dbReference type="CDD" id="cd23945">
    <property type="entry name" value="PAPS_reductase"/>
    <property type="match status" value="1"/>
</dbReference>
<gene>
    <name evidence="14" type="primary">cysH</name>
    <name evidence="16" type="ORF">AOC33_07845</name>
</gene>
<comment type="similarity">
    <text evidence="1 14">Belongs to the PAPS reductase family. CysH subfamily.</text>
</comment>
<keyword evidence="5 14" id="KW-0408">Iron</keyword>
<dbReference type="PANTHER" id="PTHR46482">
    <property type="entry name" value="5'-ADENYLYLSULFATE REDUCTASE 3, CHLOROPLASTIC"/>
    <property type="match status" value="1"/>
</dbReference>
<keyword evidence="6 14" id="KW-0411">Iron-sulfur</keyword>
<evidence type="ECO:0000256" key="5">
    <source>
        <dbReference type="ARBA" id="ARBA00023004"/>
    </source>
</evidence>
<dbReference type="PIRSF" id="PIRSF000857">
    <property type="entry name" value="PAPS_reductase"/>
    <property type="match status" value="1"/>
</dbReference>
<dbReference type="Gene3D" id="3.40.50.620">
    <property type="entry name" value="HUPs"/>
    <property type="match status" value="1"/>
</dbReference>
<evidence type="ECO:0000256" key="12">
    <source>
        <dbReference type="ARBA" id="ARBA00032041"/>
    </source>
</evidence>
<dbReference type="OrthoDB" id="9794018at2"/>
<evidence type="ECO:0000313" key="16">
    <source>
        <dbReference type="EMBL" id="OXL14427.1"/>
    </source>
</evidence>
<evidence type="ECO:0000256" key="2">
    <source>
        <dbReference type="ARBA" id="ARBA00022490"/>
    </source>
</evidence>
<keyword evidence="3 14" id="KW-0479">Metal-binding</keyword>
<keyword evidence="4 14" id="KW-0560">Oxidoreductase</keyword>
<reference evidence="16 17" key="1">
    <citation type="submission" date="2017-06" db="EMBL/GenBank/DDBJ databases">
        <title>Reclassification of a Polynucleobacter cosmopolitanus strain isolated from tropical Lake Victoria as Polynucleobacter victoriensis comb. nov.</title>
        <authorList>
            <person name="Hahn M.W."/>
        </authorList>
    </citation>
    <scope>NUCLEOTIDE SEQUENCE [LARGE SCALE GENOMIC DNA]</scope>
    <source>
        <strain evidence="16 17">MWH-MoIso2</strain>
    </source>
</reference>
<comment type="catalytic activity">
    <reaction evidence="13 14">
        <text>[thioredoxin]-disulfide + sulfite + AMP + 2 H(+) = adenosine 5'-phosphosulfate + [thioredoxin]-dithiol</text>
        <dbReference type="Rhea" id="RHEA:21976"/>
        <dbReference type="Rhea" id="RHEA-COMP:10698"/>
        <dbReference type="Rhea" id="RHEA-COMP:10700"/>
        <dbReference type="ChEBI" id="CHEBI:15378"/>
        <dbReference type="ChEBI" id="CHEBI:17359"/>
        <dbReference type="ChEBI" id="CHEBI:29950"/>
        <dbReference type="ChEBI" id="CHEBI:50058"/>
        <dbReference type="ChEBI" id="CHEBI:58243"/>
        <dbReference type="ChEBI" id="CHEBI:456215"/>
        <dbReference type="EC" id="1.8.4.10"/>
    </reaction>
</comment>
<dbReference type="InterPro" id="IPR004511">
    <property type="entry name" value="PAPS/APS_Rdtase"/>
</dbReference>
<dbReference type="PANTHER" id="PTHR46482:SF9">
    <property type="entry name" value="5'-ADENYLYLSULFATE REDUCTASE 1, CHLOROPLASTIC"/>
    <property type="match status" value="1"/>
</dbReference>
<feature type="domain" description="Phosphoadenosine phosphosulphate reductase" evidence="15">
    <location>
        <begin position="43"/>
        <end position="215"/>
    </location>
</feature>
<evidence type="ECO:0000256" key="1">
    <source>
        <dbReference type="ARBA" id="ARBA00009732"/>
    </source>
</evidence>
<dbReference type="Pfam" id="PF01507">
    <property type="entry name" value="PAPS_reduct"/>
    <property type="match status" value="1"/>
</dbReference>
<comment type="subcellular location">
    <subcellularLocation>
        <location evidence="14">Cytoplasm</location>
    </subcellularLocation>
</comment>